<comment type="caution">
    <text evidence="1">The sequence shown here is derived from an EMBL/GenBank/DDBJ whole genome shotgun (WGS) entry which is preliminary data.</text>
</comment>
<reference evidence="1" key="1">
    <citation type="journal article" date="2012" name="PLoS ONE">
        <title>Gene sets for utilization of primary and secondary nutrition supplies in the distal gut of endangered iberian lynx.</title>
        <authorList>
            <person name="Alcaide M."/>
            <person name="Messina E."/>
            <person name="Richter M."/>
            <person name="Bargiela R."/>
            <person name="Peplies J."/>
            <person name="Huws S.A."/>
            <person name="Newbold C.J."/>
            <person name="Golyshin P.N."/>
            <person name="Simon M.A."/>
            <person name="Lopez G."/>
            <person name="Yakimov M.M."/>
            <person name="Ferrer M."/>
        </authorList>
    </citation>
    <scope>NUCLEOTIDE SEQUENCE</scope>
</reference>
<dbReference type="AlphaFoldDB" id="J9G487"/>
<name>J9G487_9ZZZZ</name>
<protein>
    <submittedName>
        <fullName evidence="1">Uncharacterized protein</fullName>
    </submittedName>
</protein>
<evidence type="ECO:0000313" key="1">
    <source>
        <dbReference type="EMBL" id="EJX01664.1"/>
    </source>
</evidence>
<dbReference type="EMBL" id="AMCI01002870">
    <property type="protein sequence ID" value="EJX01664.1"/>
    <property type="molecule type" value="Genomic_DNA"/>
</dbReference>
<accession>J9G487</accession>
<organism evidence="1">
    <name type="scientific">gut metagenome</name>
    <dbReference type="NCBI Taxonomy" id="749906"/>
    <lineage>
        <taxon>unclassified sequences</taxon>
        <taxon>metagenomes</taxon>
        <taxon>organismal metagenomes</taxon>
    </lineage>
</organism>
<sequence length="48" mass="5417">MTLATLIGFRRDLRELVKSHRLCAAAVPPSAGIWVRALLQWTENSVRI</sequence>
<proteinExistence type="predicted"/>
<gene>
    <name evidence="1" type="ORF">EVA_10231</name>
</gene>